<evidence type="ECO:0000259" key="2">
    <source>
        <dbReference type="PROSITE" id="PS50943"/>
    </source>
</evidence>
<dbReference type="Proteomes" id="UP000824065">
    <property type="component" value="Unassembled WGS sequence"/>
</dbReference>
<dbReference type="PANTHER" id="PTHR46797:SF24">
    <property type="entry name" value="DNA-BINDING PHAGE PROTEIN"/>
    <property type="match status" value="1"/>
</dbReference>
<gene>
    <name evidence="3" type="ORF">H9725_06125</name>
</gene>
<accession>A0A9D2JMR6</accession>
<dbReference type="PROSITE" id="PS50943">
    <property type="entry name" value="HTH_CROC1"/>
    <property type="match status" value="1"/>
</dbReference>
<keyword evidence="1" id="KW-0238">DNA-binding</keyword>
<organism evidence="3 4">
    <name type="scientific">Candidatus Faecalibacterium gallistercoris</name>
    <dbReference type="NCBI Taxonomy" id="2838579"/>
    <lineage>
        <taxon>Bacteria</taxon>
        <taxon>Bacillati</taxon>
        <taxon>Bacillota</taxon>
        <taxon>Clostridia</taxon>
        <taxon>Eubacteriales</taxon>
        <taxon>Oscillospiraceae</taxon>
        <taxon>Faecalibacterium</taxon>
    </lineage>
</organism>
<reference evidence="3" key="1">
    <citation type="journal article" date="2021" name="PeerJ">
        <title>Extensive microbial diversity within the chicken gut microbiome revealed by metagenomics and culture.</title>
        <authorList>
            <person name="Gilroy R."/>
            <person name="Ravi A."/>
            <person name="Getino M."/>
            <person name="Pursley I."/>
            <person name="Horton D.L."/>
            <person name="Alikhan N.F."/>
            <person name="Baker D."/>
            <person name="Gharbi K."/>
            <person name="Hall N."/>
            <person name="Watson M."/>
            <person name="Adriaenssens E.M."/>
            <person name="Foster-Nyarko E."/>
            <person name="Jarju S."/>
            <person name="Secka A."/>
            <person name="Antonio M."/>
            <person name="Oren A."/>
            <person name="Chaudhuri R.R."/>
            <person name="La Ragione R."/>
            <person name="Hildebrand F."/>
            <person name="Pallen M.J."/>
        </authorList>
    </citation>
    <scope>NUCLEOTIDE SEQUENCE</scope>
    <source>
        <strain evidence="3">ChiBcec16-3735</strain>
    </source>
</reference>
<name>A0A9D2JMR6_9FIRM</name>
<feature type="domain" description="HTH cro/C1-type" evidence="2">
    <location>
        <begin position="8"/>
        <end position="62"/>
    </location>
</feature>
<dbReference type="AlphaFoldDB" id="A0A9D2JMR6"/>
<reference evidence="3" key="2">
    <citation type="submission" date="2021-04" db="EMBL/GenBank/DDBJ databases">
        <authorList>
            <person name="Gilroy R."/>
        </authorList>
    </citation>
    <scope>NUCLEOTIDE SEQUENCE</scope>
    <source>
        <strain evidence="3">ChiBcec16-3735</strain>
    </source>
</reference>
<evidence type="ECO:0000313" key="4">
    <source>
        <dbReference type="Proteomes" id="UP000824065"/>
    </source>
</evidence>
<dbReference type="Pfam" id="PF01381">
    <property type="entry name" value="HTH_3"/>
    <property type="match status" value="1"/>
</dbReference>
<dbReference type="GO" id="GO:0003700">
    <property type="term" value="F:DNA-binding transcription factor activity"/>
    <property type="evidence" value="ECO:0007669"/>
    <property type="project" value="TreeGrafter"/>
</dbReference>
<dbReference type="EMBL" id="DXBJ01000043">
    <property type="protein sequence ID" value="HIZ58139.1"/>
    <property type="molecule type" value="Genomic_DNA"/>
</dbReference>
<dbReference type="InterPro" id="IPR010982">
    <property type="entry name" value="Lambda_DNA-bd_dom_sf"/>
</dbReference>
<evidence type="ECO:0000313" key="3">
    <source>
        <dbReference type="EMBL" id="HIZ58139.1"/>
    </source>
</evidence>
<dbReference type="InterPro" id="IPR050807">
    <property type="entry name" value="TransReg_Diox_bact_type"/>
</dbReference>
<comment type="caution">
    <text evidence="3">The sequence shown here is derived from an EMBL/GenBank/DDBJ whole genome shotgun (WGS) entry which is preliminary data.</text>
</comment>
<dbReference type="Gene3D" id="1.10.260.40">
    <property type="entry name" value="lambda repressor-like DNA-binding domains"/>
    <property type="match status" value="1"/>
</dbReference>
<proteinExistence type="predicted"/>
<dbReference type="InterPro" id="IPR001387">
    <property type="entry name" value="Cro/C1-type_HTH"/>
</dbReference>
<dbReference type="SMART" id="SM00530">
    <property type="entry name" value="HTH_XRE"/>
    <property type="match status" value="1"/>
</dbReference>
<sequence length="125" mass="14593">MKEVGKRLRALRESLSLSQAKLAELLGITQSSLNRYENGQSTPTVEVFRKYADFFDVSMDYIFARCEKPQGKLYHYQPKVWKNGAEIEQFVEMCFDPKSPYYNRMKESVLQMFAEKADEEKEVTG</sequence>
<dbReference type="CDD" id="cd00093">
    <property type="entry name" value="HTH_XRE"/>
    <property type="match status" value="1"/>
</dbReference>
<evidence type="ECO:0000256" key="1">
    <source>
        <dbReference type="ARBA" id="ARBA00023125"/>
    </source>
</evidence>
<dbReference type="SUPFAM" id="SSF47413">
    <property type="entry name" value="lambda repressor-like DNA-binding domains"/>
    <property type="match status" value="1"/>
</dbReference>
<dbReference type="PANTHER" id="PTHR46797">
    <property type="entry name" value="HTH-TYPE TRANSCRIPTIONAL REGULATOR"/>
    <property type="match status" value="1"/>
</dbReference>
<dbReference type="GO" id="GO:0005829">
    <property type="term" value="C:cytosol"/>
    <property type="evidence" value="ECO:0007669"/>
    <property type="project" value="TreeGrafter"/>
</dbReference>
<dbReference type="GO" id="GO:0003677">
    <property type="term" value="F:DNA binding"/>
    <property type="evidence" value="ECO:0007669"/>
    <property type="project" value="UniProtKB-KW"/>
</dbReference>
<protein>
    <submittedName>
        <fullName evidence="3">Helix-turn-helix domain-containing protein</fullName>
    </submittedName>
</protein>